<dbReference type="Gene3D" id="3.40.50.12780">
    <property type="entry name" value="N-terminal domain of ligase-like"/>
    <property type="match status" value="1"/>
</dbReference>
<dbReference type="InterPro" id="IPR000873">
    <property type="entry name" value="AMP-dep_synth/lig_dom"/>
</dbReference>
<name>A0A1L7WXK7_9HELO</name>
<protein>
    <submittedName>
        <fullName evidence="5">Related to 4-coumarate-CoA ligase</fullName>
    </submittedName>
</protein>
<dbReference type="PANTHER" id="PTHR24096">
    <property type="entry name" value="LONG-CHAIN-FATTY-ACID--COA LIGASE"/>
    <property type="match status" value="1"/>
</dbReference>
<keyword evidence="6" id="KW-1185">Reference proteome</keyword>
<reference evidence="5 6" key="1">
    <citation type="submission" date="2016-03" db="EMBL/GenBank/DDBJ databases">
        <authorList>
            <person name="Ploux O."/>
        </authorList>
    </citation>
    <scope>NUCLEOTIDE SEQUENCE [LARGE SCALE GENOMIC DNA]</scope>
    <source>
        <strain evidence="5 6">UAMH 11012</strain>
    </source>
</reference>
<dbReference type="AlphaFoldDB" id="A0A1L7WXK7"/>
<evidence type="ECO:0000256" key="1">
    <source>
        <dbReference type="ARBA" id="ARBA00006432"/>
    </source>
</evidence>
<feature type="domain" description="AMP-dependent synthetase/ligase" evidence="3">
    <location>
        <begin position="181"/>
        <end position="386"/>
    </location>
</feature>
<dbReference type="Pfam" id="PF13193">
    <property type="entry name" value="AMP-binding_C"/>
    <property type="match status" value="1"/>
</dbReference>
<dbReference type="STRING" id="576137.A0A1L7WXK7"/>
<evidence type="ECO:0000259" key="3">
    <source>
        <dbReference type="Pfam" id="PF00501"/>
    </source>
</evidence>
<dbReference type="InterPro" id="IPR025110">
    <property type="entry name" value="AMP-bd_C"/>
</dbReference>
<evidence type="ECO:0000313" key="6">
    <source>
        <dbReference type="Proteomes" id="UP000184330"/>
    </source>
</evidence>
<dbReference type="Gene3D" id="3.30.300.30">
    <property type="match status" value="1"/>
</dbReference>
<dbReference type="OrthoDB" id="1898221at2759"/>
<dbReference type="SUPFAM" id="SSF56801">
    <property type="entry name" value="Acetyl-CoA synthetase-like"/>
    <property type="match status" value="1"/>
</dbReference>
<evidence type="ECO:0000259" key="4">
    <source>
        <dbReference type="Pfam" id="PF13193"/>
    </source>
</evidence>
<keyword evidence="2 5" id="KW-0436">Ligase</keyword>
<dbReference type="Proteomes" id="UP000184330">
    <property type="component" value="Unassembled WGS sequence"/>
</dbReference>
<feature type="domain" description="AMP-binding enzyme C-terminal" evidence="4">
    <location>
        <begin position="435"/>
        <end position="508"/>
    </location>
</feature>
<accession>A0A1L7WXK7</accession>
<dbReference type="EMBL" id="FJOG01000010">
    <property type="protein sequence ID" value="CZR57500.1"/>
    <property type="molecule type" value="Genomic_DNA"/>
</dbReference>
<dbReference type="InterPro" id="IPR045851">
    <property type="entry name" value="AMP-bd_C_sf"/>
</dbReference>
<dbReference type="GO" id="GO:0016405">
    <property type="term" value="F:CoA-ligase activity"/>
    <property type="evidence" value="ECO:0007669"/>
    <property type="project" value="TreeGrafter"/>
</dbReference>
<dbReference type="InterPro" id="IPR042099">
    <property type="entry name" value="ANL_N_sf"/>
</dbReference>
<dbReference type="Pfam" id="PF00501">
    <property type="entry name" value="AMP-binding"/>
    <property type="match status" value="1"/>
</dbReference>
<proteinExistence type="inferred from homology"/>
<dbReference type="GO" id="GO:0019748">
    <property type="term" value="P:secondary metabolic process"/>
    <property type="evidence" value="ECO:0007669"/>
    <property type="project" value="TreeGrafter"/>
</dbReference>
<comment type="similarity">
    <text evidence="1">Belongs to the ATP-dependent AMP-binding enzyme family.</text>
</comment>
<evidence type="ECO:0000256" key="2">
    <source>
        <dbReference type="ARBA" id="ARBA00022598"/>
    </source>
</evidence>
<sequence>MIYSSPKSYHVPALDLLSFLFDNPECNAKEETIIHLEAANPSNAITKSQARELTKSVAYGLRHEFEIGKDGPGKDVVVCITSGQPLLPMLFYGVIAAGGVYSAASASFTASELSRQVKQGNSNLIFCSEDAKDVAVKTAKECGVPLSRVLVVSSSPEWKMVFPKVRHPKTSCSQLFISFLGVILSHSNIVSESYIPSTMFREEIEARVSRGEPRFEYRTLAHLPASHIAGVQGYFINPFYMGGPTYWMPKFDFAKFLEYNKKFRITFSFTVPPIYLLIAKMPVVTDQFEHLEVAISGAAPLGKELQHAASRKLGGGRTFIAQTWGLSETTGSVTAMPWGEKDDTGSVSKLLPNMSVRLVDDEGKDVAEGKPGEVLVKGPVVTKGYYGNPQATRDSFIDGWFCTGDVAIWKNGLPYIVDRKKELIKYKGLQVAPAELEALLITHPKILDAAVIGVELPDTEAPRAYVVTAGDITEQEIKDFVKQNIADYKQLRGGVVFMEAIPKSPSGKILRKDLREMARKENKARL</sequence>
<gene>
    <name evidence="5" type="ORF">PAC_07389</name>
</gene>
<dbReference type="PANTHER" id="PTHR24096:SF149">
    <property type="entry name" value="AMP-BINDING DOMAIN-CONTAINING PROTEIN-RELATED"/>
    <property type="match status" value="1"/>
</dbReference>
<evidence type="ECO:0000313" key="5">
    <source>
        <dbReference type="EMBL" id="CZR57500.1"/>
    </source>
</evidence>
<organism evidence="5 6">
    <name type="scientific">Phialocephala subalpina</name>
    <dbReference type="NCBI Taxonomy" id="576137"/>
    <lineage>
        <taxon>Eukaryota</taxon>
        <taxon>Fungi</taxon>
        <taxon>Dikarya</taxon>
        <taxon>Ascomycota</taxon>
        <taxon>Pezizomycotina</taxon>
        <taxon>Leotiomycetes</taxon>
        <taxon>Helotiales</taxon>
        <taxon>Mollisiaceae</taxon>
        <taxon>Phialocephala</taxon>
        <taxon>Phialocephala fortinii species complex</taxon>
    </lineage>
</organism>
<dbReference type="FunFam" id="3.30.300.30:FF:000007">
    <property type="entry name" value="4-coumarate--CoA ligase 2"/>
    <property type="match status" value="1"/>
</dbReference>